<sequence>MMFVRSQRLIADYTSGDACVTPKDERCICGIDGVPSCTAEVIDINSYPAVTVQRISSLSSSSNVISPRTINSARTYERDRNSLEENLPNQVERLERYSTDPTVLSKDIPRTVNPHILDNHLNKYSTEQHSVVTETTYGTQAHRQTGSDVTDVPLVTESDQRSIAQNYFHPVNVEDSNSRPNLTNNTQPEHTNLSVGHFLKLVTDAIKDKRVKNILQGVSVGDHSKNVGESSLQIPGNIDDRNRKITTDSSTSTQSFLIASTNSCRFGTRWYGGSLRCHCGLDNSIICGDPSFVATEIDRFRLNRSECTQGHTWKEDDSCTVCECQISGVALCWQSSSCLLPFLIKPLSETTSILKDVEISGKVQHSDWQTEVAGKKKENLILNRTGDKSVTKLLSHKKEDLELVSLENTNSDDISGDGEVLDRDTTSGMVDLTESKIIVNEVDGSGKIRSQVITASLDVGKHNQTDFDTSSDTSTVDLSTNFRSLVNISVYSGENSGSSGSVKSETQKGNSNIKSENIESNSVQADSDNKGSYIKETVTVARPECKLKSRWIDGCKRCLCNQDGKKECDDRRCPKAMPISVDTPTPISDCGDKSNPRPVQCPPAGPVSARDHPIAPQEINDSSKLCGRFKPGDEYWDDCNMCLCTPVGPKCTAKNCA</sequence>
<feature type="region of interest" description="Disordered" evidence="1">
    <location>
        <begin position="493"/>
        <end position="527"/>
    </location>
</feature>
<feature type="region of interest" description="Disordered" evidence="1">
    <location>
        <begin position="584"/>
        <end position="613"/>
    </location>
</feature>
<dbReference type="EMBL" id="HACG01034916">
    <property type="protein sequence ID" value="CEK81781.1"/>
    <property type="molecule type" value="Transcribed_RNA"/>
</dbReference>
<evidence type="ECO:0000313" key="2">
    <source>
        <dbReference type="EMBL" id="CEK81781.1"/>
    </source>
</evidence>
<gene>
    <name evidence="2" type="primary">ORF127982</name>
</gene>
<evidence type="ECO:0008006" key="3">
    <source>
        <dbReference type="Google" id="ProtNLM"/>
    </source>
</evidence>
<name>A0A0B7AP54_9EUPU</name>
<dbReference type="AlphaFoldDB" id="A0A0B7AP54"/>
<reference evidence="2" key="1">
    <citation type="submission" date="2014-12" db="EMBL/GenBank/DDBJ databases">
        <title>Insight into the proteome of Arion vulgaris.</title>
        <authorList>
            <person name="Aradska J."/>
            <person name="Bulat T."/>
            <person name="Smidak R."/>
            <person name="Sarate P."/>
            <person name="Gangsoo J."/>
            <person name="Sialana F."/>
            <person name="Bilban M."/>
            <person name="Lubec G."/>
        </authorList>
    </citation>
    <scope>NUCLEOTIDE SEQUENCE</scope>
    <source>
        <tissue evidence="2">Skin</tissue>
    </source>
</reference>
<organism evidence="2">
    <name type="scientific">Arion vulgaris</name>
    <dbReference type="NCBI Taxonomy" id="1028688"/>
    <lineage>
        <taxon>Eukaryota</taxon>
        <taxon>Metazoa</taxon>
        <taxon>Spiralia</taxon>
        <taxon>Lophotrochozoa</taxon>
        <taxon>Mollusca</taxon>
        <taxon>Gastropoda</taxon>
        <taxon>Heterobranchia</taxon>
        <taxon>Euthyneura</taxon>
        <taxon>Panpulmonata</taxon>
        <taxon>Eupulmonata</taxon>
        <taxon>Stylommatophora</taxon>
        <taxon>Helicina</taxon>
        <taxon>Arionoidea</taxon>
        <taxon>Arionidae</taxon>
        <taxon>Arion</taxon>
    </lineage>
</organism>
<feature type="compositionally biased region" description="Polar residues" evidence="1">
    <location>
        <begin position="493"/>
        <end position="509"/>
    </location>
</feature>
<protein>
    <recommendedName>
        <fullName evidence="3">Pacifastin domain-containing protein</fullName>
    </recommendedName>
</protein>
<feature type="compositionally biased region" description="Low complexity" evidence="1">
    <location>
        <begin position="510"/>
        <end position="522"/>
    </location>
</feature>
<proteinExistence type="predicted"/>
<evidence type="ECO:0000256" key="1">
    <source>
        <dbReference type="SAM" id="MobiDB-lite"/>
    </source>
</evidence>
<accession>A0A0B7AP54</accession>